<evidence type="ECO:0000256" key="8">
    <source>
        <dbReference type="ARBA" id="ARBA00023146"/>
    </source>
</evidence>
<reference evidence="12 13" key="1">
    <citation type="submission" date="2016-10" db="EMBL/GenBank/DDBJ databases">
        <authorList>
            <person name="de Groot N.N."/>
        </authorList>
    </citation>
    <scope>NUCLEOTIDE SEQUENCE [LARGE SCALE GENOMIC DNA]</scope>
    <source>
        <strain evidence="12 13">DSM 15230</strain>
    </source>
</reference>
<accession>A0A1G5UUC5</accession>
<dbReference type="Proteomes" id="UP000199689">
    <property type="component" value="Unassembled WGS sequence"/>
</dbReference>
<dbReference type="GeneID" id="87755120"/>
<keyword evidence="5 10" id="KW-0547">Nucleotide-binding</keyword>
<dbReference type="SUPFAM" id="SSF109604">
    <property type="entry name" value="HD-domain/PDEase-like"/>
    <property type="match status" value="1"/>
</dbReference>
<organism evidence="12 13">
    <name type="scientific">Allisonella histaminiformans</name>
    <dbReference type="NCBI Taxonomy" id="209880"/>
    <lineage>
        <taxon>Bacteria</taxon>
        <taxon>Bacillati</taxon>
        <taxon>Bacillota</taxon>
        <taxon>Negativicutes</taxon>
        <taxon>Veillonellales</taxon>
        <taxon>Veillonellaceae</taxon>
        <taxon>Allisonella</taxon>
    </lineage>
</organism>
<dbReference type="NCBIfam" id="TIGR00211">
    <property type="entry name" value="glyS"/>
    <property type="match status" value="1"/>
</dbReference>
<name>A0A1G5UUC5_9FIRM</name>
<keyword evidence="6 10" id="KW-0067">ATP-binding</keyword>
<dbReference type="PANTHER" id="PTHR30075">
    <property type="entry name" value="GLYCYL-TRNA SYNTHETASE"/>
    <property type="match status" value="1"/>
</dbReference>
<dbReference type="GO" id="GO:0004820">
    <property type="term" value="F:glycine-tRNA ligase activity"/>
    <property type="evidence" value="ECO:0007669"/>
    <property type="project" value="UniProtKB-UniRule"/>
</dbReference>
<dbReference type="EMBL" id="FMXA01000003">
    <property type="protein sequence ID" value="SDA37210.1"/>
    <property type="molecule type" value="Genomic_DNA"/>
</dbReference>
<dbReference type="STRING" id="209880.SAMN02910343_00064"/>
<proteinExistence type="inferred from homology"/>
<keyword evidence="13" id="KW-1185">Reference proteome</keyword>
<evidence type="ECO:0000256" key="5">
    <source>
        <dbReference type="ARBA" id="ARBA00022741"/>
    </source>
</evidence>
<dbReference type="Pfam" id="PF05746">
    <property type="entry name" value="DALR_1"/>
    <property type="match status" value="1"/>
</dbReference>
<comment type="similarity">
    <text evidence="2 10">Belongs to the class-II aminoacyl-tRNA synthetase family.</text>
</comment>
<dbReference type="GO" id="GO:0006420">
    <property type="term" value="P:arginyl-tRNA aminoacylation"/>
    <property type="evidence" value="ECO:0007669"/>
    <property type="project" value="InterPro"/>
</dbReference>
<dbReference type="HAMAP" id="MF_00255">
    <property type="entry name" value="Gly_tRNA_synth_beta"/>
    <property type="match status" value="1"/>
</dbReference>
<dbReference type="Pfam" id="PF02092">
    <property type="entry name" value="tRNA_synt_2f"/>
    <property type="match status" value="1"/>
</dbReference>
<dbReference type="InterPro" id="IPR006194">
    <property type="entry name" value="Gly-tRNA-synth_heterodimer"/>
</dbReference>
<dbReference type="GO" id="GO:0006426">
    <property type="term" value="P:glycyl-tRNA aminoacylation"/>
    <property type="evidence" value="ECO:0007669"/>
    <property type="project" value="UniProtKB-UniRule"/>
</dbReference>
<keyword evidence="4 10" id="KW-0436">Ligase</keyword>
<dbReference type="EC" id="6.1.1.14" evidence="10"/>
<keyword evidence="8 10" id="KW-0030">Aminoacyl-tRNA synthetase</keyword>
<evidence type="ECO:0000256" key="3">
    <source>
        <dbReference type="ARBA" id="ARBA00022490"/>
    </source>
</evidence>
<evidence type="ECO:0000256" key="9">
    <source>
        <dbReference type="ARBA" id="ARBA00047937"/>
    </source>
</evidence>
<comment type="catalytic activity">
    <reaction evidence="9 10">
        <text>tRNA(Gly) + glycine + ATP = glycyl-tRNA(Gly) + AMP + diphosphate</text>
        <dbReference type="Rhea" id="RHEA:16013"/>
        <dbReference type="Rhea" id="RHEA-COMP:9664"/>
        <dbReference type="Rhea" id="RHEA-COMP:9683"/>
        <dbReference type="ChEBI" id="CHEBI:30616"/>
        <dbReference type="ChEBI" id="CHEBI:33019"/>
        <dbReference type="ChEBI" id="CHEBI:57305"/>
        <dbReference type="ChEBI" id="CHEBI:78442"/>
        <dbReference type="ChEBI" id="CHEBI:78522"/>
        <dbReference type="ChEBI" id="CHEBI:456215"/>
        <dbReference type="EC" id="6.1.1.14"/>
    </reaction>
</comment>
<dbReference type="GO" id="GO:0005524">
    <property type="term" value="F:ATP binding"/>
    <property type="evidence" value="ECO:0007669"/>
    <property type="project" value="UniProtKB-UniRule"/>
</dbReference>
<evidence type="ECO:0000256" key="1">
    <source>
        <dbReference type="ARBA" id="ARBA00004496"/>
    </source>
</evidence>
<dbReference type="InterPro" id="IPR008909">
    <property type="entry name" value="DALR_anticod-bd"/>
</dbReference>
<gene>
    <name evidence="10" type="primary">glyS</name>
    <name evidence="12" type="ORF">SAMN02910343_00064</name>
</gene>
<dbReference type="RefSeq" id="WP_234944873.1">
    <property type="nucleotide sequence ID" value="NZ_FMXA01000003.1"/>
</dbReference>
<evidence type="ECO:0000256" key="10">
    <source>
        <dbReference type="HAMAP-Rule" id="MF_00255"/>
    </source>
</evidence>
<sequence>MKDLLLEIGTEEMPANIMPSLVSQFKTLAEQKLAEARLSFENIKIYATPRRLTAYVAGAAEKQSDEVLDKRGPSVQAAYDKDGNPTRALQGFARGQHVDVSSVEVKDNYVYAHVVNEGRPAIEVLPEVFTAMVSGLNYPKGMRWGNEEFKFLRPIRWIVALIGNEVVPMEIAHVKSSHVSRGHRVLSHGDVVINEPKDYVEAMRKAFVIVDIDERREMIKKQLQDLADKLGGKLWHNAGLLEEINFIVEYPTALYGKIDEEFLKLPVPAVVTPMRDHQRYYPLHKEDGSLLPYFLTVRNGGTKALDNVRVGNERVLRARLDDAKFFFNNDRKKSLEEHRADLVRINYQEGMGNMLDKSDRLMKLSGALAEDWGFTDEEKADTRRAAFLSKADLSTELVKEFTELQGEMGREYAMLDGEKQTVADAIFEQYMPRFAGDILPGTAAGRALSVADKLDNLAATFLRGMIPTGSQDPFALRRQTIGAVHILNAGKIHWDIRRGIAGALALLPGTEEQKQTAETAILSFFRDRIRQILLSDGIAYDIIDAVLAGELTDIYDAFLKAQSMTESKLKENTELRQAVTRLHNITKNAEEGPVSADLFREDAEKALWDAYQKVEGKVHSLYAAHDYAAAMPLLDTLTQPVNHYLDDVMVMDKDEKVRNNRLAMLKTVLALFDGWGDFSKLV</sequence>
<evidence type="ECO:0000256" key="7">
    <source>
        <dbReference type="ARBA" id="ARBA00022917"/>
    </source>
</evidence>
<evidence type="ECO:0000259" key="11">
    <source>
        <dbReference type="Pfam" id="PF05746"/>
    </source>
</evidence>
<evidence type="ECO:0000256" key="6">
    <source>
        <dbReference type="ARBA" id="ARBA00022840"/>
    </source>
</evidence>
<dbReference type="PRINTS" id="PR01045">
    <property type="entry name" value="TRNASYNTHGB"/>
</dbReference>
<evidence type="ECO:0000313" key="12">
    <source>
        <dbReference type="EMBL" id="SDA37210.1"/>
    </source>
</evidence>
<dbReference type="GO" id="GO:0005829">
    <property type="term" value="C:cytosol"/>
    <property type="evidence" value="ECO:0007669"/>
    <property type="project" value="TreeGrafter"/>
</dbReference>
<evidence type="ECO:0000313" key="13">
    <source>
        <dbReference type="Proteomes" id="UP000199689"/>
    </source>
</evidence>
<dbReference type="GO" id="GO:0004814">
    <property type="term" value="F:arginine-tRNA ligase activity"/>
    <property type="evidence" value="ECO:0007669"/>
    <property type="project" value="InterPro"/>
</dbReference>
<dbReference type="PROSITE" id="PS50861">
    <property type="entry name" value="AA_TRNA_LIGASE_II_GLYAB"/>
    <property type="match status" value="1"/>
</dbReference>
<evidence type="ECO:0000256" key="4">
    <source>
        <dbReference type="ARBA" id="ARBA00022598"/>
    </source>
</evidence>
<dbReference type="PANTHER" id="PTHR30075:SF2">
    <property type="entry name" value="GLYCINE--TRNA LIGASE, CHLOROPLASTIC_MITOCHONDRIAL 2"/>
    <property type="match status" value="1"/>
</dbReference>
<comment type="subcellular location">
    <subcellularLocation>
        <location evidence="1 10">Cytoplasm</location>
    </subcellularLocation>
</comment>
<keyword evidence="7 10" id="KW-0648">Protein biosynthesis</keyword>
<protein>
    <recommendedName>
        <fullName evidence="10">Glycine--tRNA ligase beta subunit</fullName>
        <ecNumber evidence="10">6.1.1.14</ecNumber>
    </recommendedName>
    <alternativeName>
        <fullName evidence="10">Glycyl-tRNA synthetase beta subunit</fullName>
        <shortName evidence="10">GlyRS</shortName>
    </alternativeName>
</protein>
<keyword evidence="3 10" id="KW-0963">Cytoplasm</keyword>
<comment type="subunit">
    <text evidence="10">Tetramer of two alpha and two beta subunits.</text>
</comment>
<dbReference type="InterPro" id="IPR015944">
    <property type="entry name" value="Gly-tRNA-synth_bsu"/>
</dbReference>
<evidence type="ECO:0000256" key="2">
    <source>
        <dbReference type="ARBA" id="ARBA00008226"/>
    </source>
</evidence>
<feature type="domain" description="DALR anticodon binding" evidence="11">
    <location>
        <begin position="577"/>
        <end position="668"/>
    </location>
</feature>
<dbReference type="AlphaFoldDB" id="A0A1G5UUC5"/>